<feature type="compositionally biased region" description="Low complexity" evidence="2">
    <location>
        <begin position="379"/>
        <end position="390"/>
    </location>
</feature>
<feature type="region of interest" description="Disordered" evidence="2">
    <location>
        <begin position="365"/>
        <end position="390"/>
    </location>
</feature>
<organism evidence="3 4">
    <name type="scientific">Pseudocohnilembus persalinus</name>
    <name type="common">Ciliate</name>
    <dbReference type="NCBI Taxonomy" id="266149"/>
    <lineage>
        <taxon>Eukaryota</taxon>
        <taxon>Sar</taxon>
        <taxon>Alveolata</taxon>
        <taxon>Ciliophora</taxon>
        <taxon>Intramacronucleata</taxon>
        <taxon>Oligohymenophorea</taxon>
        <taxon>Scuticociliatia</taxon>
        <taxon>Philasterida</taxon>
        <taxon>Pseudocohnilembidae</taxon>
        <taxon>Pseudocohnilembus</taxon>
    </lineage>
</organism>
<protein>
    <submittedName>
        <fullName evidence="3">Uncharacterized protein</fullName>
    </submittedName>
</protein>
<accession>A0A0V0Q8R1</accession>
<evidence type="ECO:0000313" key="4">
    <source>
        <dbReference type="Proteomes" id="UP000054937"/>
    </source>
</evidence>
<keyword evidence="4" id="KW-1185">Reference proteome</keyword>
<evidence type="ECO:0000313" key="3">
    <source>
        <dbReference type="EMBL" id="KRW98617.1"/>
    </source>
</evidence>
<feature type="coiled-coil region" evidence="1">
    <location>
        <begin position="92"/>
        <end position="151"/>
    </location>
</feature>
<dbReference type="EMBL" id="LDAU01000233">
    <property type="protein sequence ID" value="KRW98617.1"/>
    <property type="molecule type" value="Genomic_DNA"/>
</dbReference>
<evidence type="ECO:0000256" key="2">
    <source>
        <dbReference type="SAM" id="MobiDB-lite"/>
    </source>
</evidence>
<feature type="region of interest" description="Disordered" evidence="2">
    <location>
        <begin position="297"/>
        <end position="316"/>
    </location>
</feature>
<dbReference type="InParanoid" id="A0A0V0Q8R1"/>
<evidence type="ECO:0000256" key="1">
    <source>
        <dbReference type="SAM" id="Coils"/>
    </source>
</evidence>
<comment type="caution">
    <text evidence="3">The sequence shown here is derived from an EMBL/GenBank/DDBJ whole genome shotgun (WGS) entry which is preliminary data.</text>
</comment>
<name>A0A0V0Q8R1_PSEPJ</name>
<dbReference type="AlphaFoldDB" id="A0A0V0Q8R1"/>
<keyword evidence="1" id="KW-0175">Coiled coil</keyword>
<dbReference type="Proteomes" id="UP000054937">
    <property type="component" value="Unassembled WGS sequence"/>
</dbReference>
<sequence>MQKQKEEPIQELNKNPDKKIINEKVIVQNQQTLKQKQMEKIKNLVNSENYISPAEFQQCKEQLKPLENYVNSLLNTIYDVDSKNMNKMITIQQKTKNQIEVTERKVKELEHRLENIDQEVLYRGKLVEQKINEEKDNLSKSKLNLELQKQKTFDSVLENRQTTNSFLLTQPDYHISQQIQEEELEDEDQYKLWQQMQQILKEFQSLDLINKKLKNKLLIKDHKFLSKKQFIESCYFQFEKKIKSLHCRSDQSGLINNLFFDFQKNSQNNLNDQQKFQQKKLNLSFINLVSSLQEESKKKEKQKLEEEKNPKPIQPQNIYYEEKMKELNIDINENPSQFLQNNSLSQIKQDQVINKTLSNQKQQFQLKNPKNNQKEQKINENNQNQNQKNDINYVYYDIYGPPQQIDKINLEDNKNQQQQKNHEGNFQITIEEFLKFSPEQIFSIMNLKNISLEDFQATLETKYKQIQDNFNYYNYHIKTWKNQRKQLTYNYLKQNQVNLYYLFIDSL</sequence>
<gene>
    <name evidence="3" type="ORF">PPERSA_02765</name>
</gene>
<proteinExistence type="predicted"/>
<reference evidence="3 4" key="1">
    <citation type="journal article" date="2015" name="Sci. Rep.">
        <title>Genome of the facultative scuticociliatosis pathogen Pseudocohnilembus persalinus provides insight into its virulence through horizontal gene transfer.</title>
        <authorList>
            <person name="Xiong J."/>
            <person name="Wang G."/>
            <person name="Cheng J."/>
            <person name="Tian M."/>
            <person name="Pan X."/>
            <person name="Warren A."/>
            <person name="Jiang C."/>
            <person name="Yuan D."/>
            <person name="Miao W."/>
        </authorList>
    </citation>
    <scope>NUCLEOTIDE SEQUENCE [LARGE SCALE GENOMIC DNA]</scope>
    <source>
        <strain evidence="3">36N120E</strain>
    </source>
</reference>
<feature type="compositionally biased region" description="Basic and acidic residues" evidence="2">
    <location>
        <begin position="297"/>
        <end position="310"/>
    </location>
</feature>